<dbReference type="InParanoid" id="A0A0C3AKJ2"/>
<feature type="transmembrane region" description="Helical" evidence="1">
    <location>
        <begin position="104"/>
        <end position="125"/>
    </location>
</feature>
<keyword evidence="1" id="KW-1133">Transmembrane helix</keyword>
<dbReference type="OrthoDB" id="3366475at2759"/>
<reference evidence="3" key="2">
    <citation type="submission" date="2015-01" db="EMBL/GenBank/DDBJ databases">
        <title>Evolutionary Origins and Diversification of the Mycorrhizal Mutualists.</title>
        <authorList>
            <consortium name="DOE Joint Genome Institute"/>
            <consortium name="Mycorrhizal Genomics Consortium"/>
            <person name="Kohler A."/>
            <person name="Kuo A."/>
            <person name="Nagy L.G."/>
            <person name="Floudas D."/>
            <person name="Copeland A."/>
            <person name="Barry K.W."/>
            <person name="Cichocki N."/>
            <person name="Veneault-Fourrey C."/>
            <person name="LaButti K."/>
            <person name="Lindquist E.A."/>
            <person name="Lipzen A."/>
            <person name="Lundell T."/>
            <person name="Morin E."/>
            <person name="Murat C."/>
            <person name="Riley R."/>
            <person name="Ohm R."/>
            <person name="Sun H."/>
            <person name="Tunlid A."/>
            <person name="Henrissat B."/>
            <person name="Grigoriev I.V."/>
            <person name="Hibbett D.S."/>
            <person name="Martin F."/>
        </authorList>
    </citation>
    <scope>NUCLEOTIDE SEQUENCE [LARGE SCALE GENOMIC DNA]</scope>
    <source>
        <strain evidence="3">F 1598</strain>
    </source>
</reference>
<sequence length="160" mass="17060">MSGTHPLSTVVSPTTTQVIENAPPIKQLIPFLSKSASLLASAASHLSSALAFLSSLLFYFIILLANAPLQIILYVISPVLAFVQIVLGVLLVNPYHAIVNFSLAVQPFYVFCGVACISGTVIGLGGRRAARALTSAILGPEHETIEQASFDEKPKRRGMR</sequence>
<protein>
    <submittedName>
        <fullName evidence="2">Uncharacterized protein</fullName>
    </submittedName>
</protein>
<dbReference type="Proteomes" id="UP000054166">
    <property type="component" value="Unassembled WGS sequence"/>
</dbReference>
<dbReference type="AlphaFoldDB" id="A0A0C3AKJ2"/>
<organism evidence="2 3">
    <name type="scientific">Piloderma croceum (strain F 1598)</name>
    <dbReference type="NCBI Taxonomy" id="765440"/>
    <lineage>
        <taxon>Eukaryota</taxon>
        <taxon>Fungi</taxon>
        <taxon>Dikarya</taxon>
        <taxon>Basidiomycota</taxon>
        <taxon>Agaricomycotina</taxon>
        <taxon>Agaricomycetes</taxon>
        <taxon>Agaricomycetidae</taxon>
        <taxon>Atheliales</taxon>
        <taxon>Atheliaceae</taxon>
        <taxon>Piloderma</taxon>
    </lineage>
</organism>
<keyword evidence="3" id="KW-1185">Reference proteome</keyword>
<accession>A0A0C3AKJ2</accession>
<name>A0A0C3AKJ2_PILCF</name>
<gene>
    <name evidence="2" type="ORF">PILCRDRAFT_828264</name>
</gene>
<evidence type="ECO:0000313" key="3">
    <source>
        <dbReference type="Proteomes" id="UP000054166"/>
    </source>
</evidence>
<keyword evidence="1" id="KW-0812">Transmembrane</keyword>
<proteinExistence type="predicted"/>
<dbReference type="HOGENOM" id="CLU_115479_0_0_1"/>
<reference evidence="2 3" key="1">
    <citation type="submission" date="2014-04" db="EMBL/GenBank/DDBJ databases">
        <authorList>
            <consortium name="DOE Joint Genome Institute"/>
            <person name="Kuo A."/>
            <person name="Tarkka M."/>
            <person name="Buscot F."/>
            <person name="Kohler A."/>
            <person name="Nagy L.G."/>
            <person name="Floudas D."/>
            <person name="Copeland A."/>
            <person name="Barry K.W."/>
            <person name="Cichocki N."/>
            <person name="Veneault-Fourrey C."/>
            <person name="LaButti K."/>
            <person name="Lindquist E.A."/>
            <person name="Lipzen A."/>
            <person name="Lundell T."/>
            <person name="Morin E."/>
            <person name="Murat C."/>
            <person name="Sun H."/>
            <person name="Tunlid A."/>
            <person name="Henrissat B."/>
            <person name="Grigoriev I.V."/>
            <person name="Hibbett D.S."/>
            <person name="Martin F."/>
            <person name="Nordberg H.P."/>
            <person name="Cantor M.N."/>
            <person name="Hua S.X."/>
        </authorList>
    </citation>
    <scope>NUCLEOTIDE SEQUENCE [LARGE SCALE GENOMIC DNA]</scope>
    <source>
        <strain evidence="2 3">F 1598</strain>
    </source>
</reference>
<keyword evidence="1" id="KW-0472">Membrane</keyword>
<evidence type="ECO:0000313" key="2">
    <source>
        <dbReference type="EMBL" id="KIM74418.1"/>
    </source>
</evidence>
<evidence type="ECO:0000256" key="1">
    <source>
        <dbReference type="SAM" id="Phobius"/>
    </source>
</evidence>
<dbReference type="EMBL" id="KN833061">
    <property type="protein sequence ID" value="KIM74418.1"/>
    <property type="molecule type" value="Genomic_DNA"/>
</dbReference>
<feature type="transmembrane region" description="Helical" evidence="1">
    <location>
        <begin position="71"/>
        <end position="92"/>
    </location>
</feature>
<feature type="transmembrane region" description="Helical" evidence="1">
    <location>
        <begin position="42"/>
        <end position="64"/>
    </location>
</feature>